<accession>A0A377MRW7</accession>
<dbReference type="Proteomes" id="UP000254070">
    <property type="component" value="Unassembled WGS sequence"/>
</dbReference>
<sequence>MDNKLSIENNQLIVVPQGLDKVWSFKNKLKFPMKNVMGATIDPTILNVKKGFRGPGLEIPNKWSGTWTHNGEKDFWNVTRKETPVVIQLKNEKFSRLILGLDEANEWVDKINNAINFER</sequence>
<gene>
    <name evidence="1" type="ORF">NCTC8129_03214</name>
</gene>
<proteinExistence type="predicted"/>
<organism evidence="1 2">
    <name type="scientific">Enterococcus durans</name>
    <dbReference type="NCBI Taxonomy" id="53345"/>
    <lineage>
        <taxon>Bacteria</taxon>
        <taxon>Bacillati</taxon>
        <taxon>Bacillota</taxon>
        <taxon>Bacilli</taxon>
        <taxon>Lactobacillales</taxon>
        <taxon>Enterococcaceae</taxon>
        <taxon>Enterococcus</taxon>
    </lineage>
</organism>
<evidence type="ECO:0000313" key="1">
    <source>
        <dbReference type="EMBL" id="STQ33004.1"/>
    </source>
</evidence>
<reference evidence="1 2" key="1">
    <citation type="submission" date="2018-06" db="EMBL/GenBank/DDBJ databases">
        <authorList>
            <consortium name="Pathogen Informatics"/>
            <person name="Doyle S."/>
        </authorList>
    </citation>
    <scope>NUCLEOTIDE SEQUENCE [LARGE SCALE GENOMIC DNA]</scope>
    <source>
        <strain evidence="1 2">NCTC8129</strain>
    </source>
</reference>
<dbReference type="EMBL" id="UGIF01000003">
    <property type="protein sequence ID" value="STQ33004.1"/>
    <property type="molecule type" value="Genomic_DNA"/>
</dbReference>
<name>A0A377MRW7_9ENTE</name>
<dbReference type="RefSeq" id="WP_115236120.1">
    <property type="nucleotide sequence ID" value="NZ_UGIF01000003.1"/>
</dbReference>
<evidence type="ECO:0008006" key="3">
    <source>
        <dbReference type="Google" id="ProtNLM"/>
    </source>
</evidence>
<dbReference type="AlphaFoldDB" id="A0A377MRW7"/>
<evidence type="ECO:0000313" key="2">
    <source>
        <dbReference type="Proteomes" id="UP000254070"/>
    </source>
</evidence>
<protein>
    <recommendedName>
        <fullName evidence="3">Bacterial Pleckstrin homology domain-containing protein</fullName>
    </recommendedName>
</protein>